<dbReference type="Pfam" id="PF07145">
    <property type="entry name" value="PAM2"/>
    <property type="match status" value="1"/>
</dbReference>
<feature type="domain" description="RRM" evidence="3">
    <location>
        <begin position="200"/>
        <end position="268"/>
    </location>
</feature>
<dbReference type="EMBL" id="CM017885">
    <property type="protein sequence ID" value="KAG1367922.1"/>
    <property type="molecule type" value="Genomic_DNA"/>
</dbReference>
<dbReference type="InterPro" id="IPR045011">
    <property type="entry name" value="TYRAAT1/2"/>
</dbReference>
<dbReference type="InterPro" id="IPR000504">
    <property type="entry name" value="RRM_dom"/>
</dbReference>
<dbReference type="InterPro" id="IPR036291">
    <property type="entry name" value="NAD(P)-bd_dom_sf"/>
</dbReference>
<dbReference type="AlphaFoldDB" id="A0A8K0IUI3"/>
<dbReference type="InterPro" id="IPR009818">
    <property type="entry name" value="PAM2_motif"/>
</dbReference>
<evidence type="ECO:0000313" key="5">
    <source>
        <dbReference type="Proteomes" id="UP000797356"/>
    </source>
</evidence>
<reference evidence="4" key="2">
    <citation type="submission" date="2019-07" db="EMBL/GenBank/DDBJ databases">
        <authorList>
            <person name="Yang Y."/>
            <person name="Bocs S."/>
            <person name="Baudouin L."/>
        </authorList>
    </citation>
    <scope>NUCLEOTIDE SEQUENCE</scope>
    <source>
        <tissue evidence="4">Spear leaf of Hainan Tall coconut</tissue>
    </source>
</reference>
<reference evidence="4" key="1">
    <citation type="journal article" date="2017" name="Gigascience">
        <title>The genome draft of coconut (Cocos nucifera).</title>
        <authorList>
            <person name="Xiao Y."/>
            <person name="Xu P."/>
            <person name="Fan H."/>
            <person name="Baudouin L."/>
            <person name="Xia W."/>
            <person name="Bocs S."/>
            <person name="Xu J."/>
            <person name="Li Q."/>
            <person name="Guo A."/>
            <person name="Zhou L."/>
            <person name="Li J."/>
            <person name="Wu Y."/>
            <person name="Ma Z."/>
            <person name="Armero A."/>
            <person name="Issali A.E."/>
            <person name="Liu N."/>
            <person name="Peng M."/>
            <person name="Yang Y."/>
        </authorList>
    </citation>
    <scope>NUCLEOTIDE SEQUENCE</scope>
    <source>
        <tissue evidence="4">Spear leaf of Hainan Tall coconut</tissue>
    </source>
</reference>
<dbReference type="InterPro" id="IPR035979">
    <property type="entry name" value="RBD_domain_sf"/>
</dbReference>
<dbReference type="PANTHER" id="PTHR43207">
    <property type="entry name" value="AROGENATE DEHYDROGENASE-RELATED"/>
    <property type="match status" value="1"/>
</dbReference>
<name>A0A8K0IUI3_COCNU</name>
<dbReference type="OrthoDB" id="7763451at2759"/>
<dbReference type="Gene3D" id="3.40.50.720">
    <property type="entry name" value="NAD(P)-binding Rossmann-like Domain"/>
    <property type="match status" value="1"/>
</dbReference>
<dbReference type="PANTHER" id="PTHR43207:SF6">
    <property type="entry name" value="OS06G0542200 PROTEIN"/>
    <property type="match status" value="1"/>
</dbReference>
<accession>A0A8K0IUI3</accession>
<dbReference type="Proteomes" id="UP000797356">
    <property type="component" value="Chromosome 14"/>
</dbReference>
<dbReference type="GO" id="GO:0003723">
    <property type="term" value="F:RNA binding"/>
    <property type="evidence" value="ECO:0007669"/>
    <property type="project" value="UniProtKB-UniRule"/>
</dbReference>
<keyword evidence="5" id="KW-1185">Reference proteome</keyword>
<evidence type="ECO:0000256" key="2">
    <source>
        <dbReference type="SAM" id="MobiDB-lite"/>
    </source>
</evidence>
<dbReference type="SUPFAM" id="SSF54928">
    <property type="entry name" value="RNA-binding domain, RBD"/>
    <property type="match status" value="2"/>
</dbReference>
<keyword evidence="1" id="KW-0694">RNA-binding</keyword>
<evidence type="ECO:0000259" key="3">
    <source>
        <dbReference type="PROSITE" id="PS50102"/>
    </source>
</evidence>
<proteinExistence type="predicted"/>
<protein>
    <submittedName>
        <fullName evidence="4">Putative Polyadenylate-binding protein-interacting protein 8</fullName>
    </submittedName>
</protein>
<gene>
    <name evidence="4" type="ORF">COCNU_14G003900</name>
</gene>
<dbReference type="SUPFAM" id="SSF51735">
    <property type="entry name" value="NAD(P)-binding Rossmann-fold domains"/>
    <property type="match status" value="1"/>
</dbReference>
<feature type="region of interest" description="Disordered" evidence="2">
    <location>
        <begin position="1"/>
        <end position="35"/>
    </location>
</feature>
<comment type="caution">
    <text evidence="4">The sequence shown here is derived from an EMBL/GenBank/DDBJ whole genome shotgun (WGS) entry which is preliminary data.</text>
</comment>
<dbReference type="PROSITE" id="PS50102">
    <property type="entry name" value="RRM"/>
    <property type="match status" value="1"/>
</dbReference>
<organism evidence="4 5">
    <name type="scientific">Cocos nucifera</name>
    <name type="common">Coconut palm</name>
    <dbReference type="NCBI Taxonomy" id="13894"/>
    <lineage>
        <taxon>Eukaryota</taxon>
        <taxon>Viridiplantae</taxon>
        <taxon>Streptophyta</taxon>
        <taxon>Embryophyta</taxon>
        <taxon>Tracheophyta</taxon>
        <taxon>Spermatophyta</taxon>
        <taxon>Magnoliopsida</taxon>
        <taxon>Liliopsida</taxon>
        <taxon>Arecaceae</taxon>
        <taxon>Arecoideae</taxon>
        <taxon>Cocoseae</taxon>
        <taxon>Attaleinae</taxon>
        <taxon>Cocos</taxon>
    </lineage>
</organism>
<dbReference type="Gene3D" id="3.30.70.330">
    <property type="match status" value="2"/>
</dbReference>
<dbReference type="Pfam" id="PF00076">
    <property type="entry name" value="RRM_1"/>
    <property type="match status" value="1"/>
</dbReference>
<dbReference type="GO" id="GO:0006571">
    <property type="term" value="P:tyrosine biosynthetic process"/>
    <property type="evidence" value="ECO:0007669"/>
    <property type="project" value="InterPro"/>
</dbReference>
<evidence type="ECO:0000313" key="4">
    <source>
        <dbReference type="EMBL" id="KAG1367922.1"/>
    </source>
</evidence>
<dbReference type="InterPro" id="IPR012677">
    <property type="entry name" value="Nucleotide-bd_a/b_plait_sf"/>
</dbReference>
<evidence type="ECO:0000256" key="1">
    <source>
        <dbReference type="PROSITE-ProRule" id="PRU00176"/>
    </source>
</evidence>
<dbReference type="SMART" id="SM00360">
    <property type="entry name" value="RRM"/>
    <property type="match status" value="2"/>
</dbReference>
<sequence length="402" mass="43858">MAAVAENAIGAGEQFVRRPSPSPPQQKRGGASEAEYQRDVRELVELLSKLNPSAKEFIPSYASAASPPLAAGQDAVAAAAQTADGGRRPNGRLSADAPVFVASSDYYGRPIGGENRSYLTLIPGLSTDQAGSLRITVFCLVLDCRICCDANSVLRFAFVEFANEYGARTALNLDGTVLGYYPVRVLPSKTAILPVNPTLLPQLTQTDLQEFFQSCCGEVSRLRLLGDNVHSTRIAFVEFVQAESALRALNCSGMVLGALPIRMDMDTSHCNASYYFDPFYEHGGNVCLVRTSILSMESVIRRIPLHKLKRDTIFADVLSVKQFPRNLFVEVLPPGFGIACTHPMFGPESGRHGWVGLPFIYDQVRVLPDSLQAQKCARFLNIFEREVGNPSPSIDHIDLNPC</sequence>
<dbReference type="GO" id="GO:0033730">
    <property type="term" value="F:arogenate dehydrogenase (NADP+) activity"/>
    <property type="evidence" value="ECO:0007669"/>
    <property type="project" value="InterPro"/>
</dbReference>